<dbReference type="PROSITE" id="PS50093">
    <property type="entry name" value="PKD"/>
    <property type="match status" value="1"/>
</dbReference>
<name>A0A1G2QE82_9BACT</name>
<feature type="signal peptide" evidence="1">
    <location>
        <begin position="1"/>
        <end position="22"/>
    </location>
</feature>
<gene>
    <name evidence="3" type="ORF">A2571_00045</name>
</gene>
<evidence type="ECO:0000256" key="1">
    <source>
        <dbReference type="SAM" id="SignalP"/>
    </source>
</evidence>
<dbReference type="AlphaFoldDB" id="A0A1G2QE82"/>
<organism evidence="3 4">
    <name type="scientific">Candidatus Vogelbacteria bacterium RIFOXYD1_FULL_44_32</name>
    <dbReference type="NCBI Taxonomy" id="1802438"/>
    <lineage>
        <taxon>Bacteria</taxon>
        <taxon>Candidatus Vogeliibacteriota</taxon>
    </lineage>
</organism>
<dbReference type="Proteomes" id="UP000177043">
    <property type="component" value="Unassembled WGS sequence"/>
</dbReference>
<dbReference type="InterPro" id="IPR013783">
    <property type="entry name" value="Ig-like_fold"/>
</dbReference>
<proteinExistence type="predicted"/>
<feature type="chain" id="PRO_5009584098" description="PKD domain-containing protein" evidence="1">
    <location>
        <begin position="23"/>
        <end position="634"/>
    </location>
</feature>
<evidence type="ECO:0000313" key="4">
    <source>
        <dbReference type="Proteomes" id="UP000177043"/>
    </source>
</evidence>
<keyword evidence="1" id="KW-0732">Signal</keyword>
<dbReference type="Gene3D" id="2.60.40.10">
    <property type="entry name" value="Immunoglobulins"/>
    <property type="match status" value="1"/>
</dbReference>
<dbReference type="Pfam" id="PF18911">
    <property type="entry name" value="PKD_4"/>
    <property type="match status" value="1"/>
</dbReference>
<accession>A0A1G2QE82</accession>
<feature type="domain" description="PKD" evidence="2">
    <location>
        <begin position="44"/>
        <end position="108"/>
    </location>
</feature>
<sequence length="634" mass="67847">MKYLLRFLVLAVLVVAPGYVLAAPTINSVTGPSVLNVGQSGTWTVVATSQASGGITGYSFNPGDGTGNKSNQSTNTSTYSFSRAGTFTLTFTASDSTGSNSSTKTVTVNPVVPATISAVNIQDNQPVWIYQETAKNITWSYSGIPTDRNLKFRYGAWNNVDNRWVNFAHMAVTQASGTGTGYQTAGTTNLSNIDKPLVERVVLVDANYNEYQINGAIIQARAGSQPFTIKRRGVATATFDSSSFTTQTEMFKGASGVETARVDAVISVRATDGDVYIHPNGTGIVVKNNANQVVSISSSESTKIGLLRINGVDSTSSSVSQFVRWDTDGFAVYVIKAGTTEKFHVRLTFRKDKLPNPGQYSAAINSIRVGQIDGLVLNNQTTNLAISGNINLATPTVWPFTATVLKGQTFVVDGIGLRDRALAISGVTPAITPTYINLGGNEGAVRLNIPTTSLVPGNYSFQFAGMTGSWNFTVTGPAQSAPTVPKITSVVVEDFPLVWTNRVAANPVTVTYEGLPRGKVIQLYFKSDLNNGNTTNIPPANDRTTISTSGGFRVNIYPNILDANLLNKEYYVVAKVMNPDGTVYRVNGASIEARSANRFQIIPNTTASADTENQLANTTGASKSLWEKFVDWLL</sequence>
<dbReference type="EMBL" id="MHTJ01000002">
    <property type="protein sequence ID" value="OHA58768.1"/>
    <property type="molecule type" value="Genomic_DNA"/>
</dbReference>
<dbReference type="InterPro" id="IPR035986">
    <property type="entry name" value="PKD_dom_sf"/>
</dbReference>
<dbReference type="CDD" id="cd00146">
    <property type="entry name" value="PKD"/>
    <property type="match status" value="1"/>
</dbReference>
<reference evidence="3 4" key="1">
    <citation type="journal article" date="2016" name="Nat. Commun.">
        <title>Thousands of microbial genomes shed light on interconnected biogeochemical processes in an aquifer system.</title>
        <authorList>
            <person name="Anantharaman K."/>
            <person name="Brown C.T."/>
            <person name="Hug L.A."/>
            <person name="Sharon I."/>
            <person name="Castelle C.J."/>
            <person name="Probst A.J."/>
            <person name="Thomas B.C."/>
            <person name="Singh A."/>
            <person name="Wilkins M.J."/>
            <person name="Karaoz U."/>
            <person name="Brodie E.L."/>
            <person name="Williams K.H."/>
            <person name="Hubbard S.S."/>
            <person name="Banfield J.F."/>
        </authorList>
    </citation>
    <scope>NUCLEOTIDE SEQUENCE [LARGE SCALE GENOMIC DNA]</scope>
</reference>
<evidence type="ECO:0000259" key="2">
    <source>
        <dbReference type="PROSITE" id="PS50093"/>
    </source>
</evidence>
<dbReference type="InterPro" id="IPR000601">
    <property type="entry name" value="PKD_dom"/>
</dbReference>
<protein>
    <recommendedName>
        <fullName evidence="2">PKD domain-containing protein</fullName>
    </recommendedName>
</protein>
<dbReference type="SUPFAM" id="SSF49299">
    <property type="entry name" value="PKD domain"/>
    <property type="match status" value="1"/>
</dbReference>
<comment type="caution">
    <text evidence="3">The sequence shown here is derived from an EMBL/GenBank/DDBJ whole genome shotgun (WGS) entry which is preliminary data.</text>
</comment>
<evidence type="ECO:0000313" key="3">
    <source>
        <dbReference type="EMBL" id="OHA58768.1"/>
    </source>
</evidence>